<reference evidence="1 2" key="1">
    <citation type="submission" date="2014-04" db="EMBL/GenBank/DDBJ databases">
        <authorList>
            <consortium name="DOE Joint Genome Institute"/>
            <person name="Kuo A."/>
            <person name="Kohler A."/>
            <person name="Costa M.D."/>
            <person name="Nagy L.G."/>
            <person name="Floudas D."/>
            <person name="Copeland A."/>
            <person name="Barry K.W."/>
            <person name="Cichocki N."/>
            <person name="Veneault-Fourrey C."/>
            <person name="LaButti K."/>
            <person name="Lindquist E.A."/>
            <person name="Lipzen A."/>
            <person name="Lundell T."/>
            <person name="Morin E."/>
            <person name="Murat C."/>
            <person name="Sun H."/>
            <person name="Tunlid A."/>
            <person name="Henrissat B."/>
            <person name="Grigoriev I.V."/>
            <person name="Hibbett D.S."/>
            <person name="Martin F."/>
            <person name="Nordberg H.P."/>
            <person name="Cantor M.N."/>
            <person name="Hua S.X."/>
        </authorList>
    </citation>
    <scope>NUCLEOTIDE SEQUENCE [LARGE SCALE GENOMIC DNA]</scope>
    <source>
        <strain evidence="1 2">441</strain>
    </source>
</reference>
<evidence type="ECO:0000313" key="1">
    <source>
        <dbReference type="EMBL" id="KIK24441.1"/>
    </source>
</evidence>
<name>A0A0C9Z5Q0_9AGAM</name>
<sequence length="107" mass="11953">MEWRIAPQFICSLKPYFQRIAMQFTQEKNRHRLVKITHRIYYTSISTSTGVAGSNLDSGSPPTSAPISSTSLFLSATLPRGFAGDLILPLVFFHGPYVRCHACFRSG</sequence>
<evidence type="ECO:0000313" key="2">
    <source>
        <dbReference type="Proteomes" id="UP000054018"/>
    </source>
</evidence>
<dbReference type="AlphaFoldDB" id="A0A0C9Z5Q0"/>
<protein>
    <submittedName>
        <fullName evidence="1">Uncharacterized protein</fullName>
    </submittedName>
</protein>
<dbReference type="EMBL" id="KN833716">
    <property type="protein sequence ID" value="KIK24441.1"/>
    <property type="molecule type" value="Genomic_DNA"/>
</dbReference>
<reference evidence="2" key="2">
    <citation type="submission" date="2015-01" db="EMBL/GenBank/DDBJ databases">
        <title>Evolutionary Origins and Diversification of the Mycorrhizal Mutualists.</title>
        <authorList>
            <consortium name="DOE Joint Genome Institute"/>
            <consortium name="Mycorrhizal Genomics Consortium"/>
            <person name="Kohler A."/>
            <person name="Kuo A."/>
            <person name="Nagy L.G."/>
            <person name="Floudas D."/>
            <person name="Copeland A."/>
            <person name="Barry K.W."/>
            <person name="Cichocki N."/>
            <person name="Veneault-Fourrey C."/>
            <person name="LaButti K."/>
            <person name="Lindquist E.A."/>
            <person name="Lipzen A."/>
            <person name="Lundell T."/>
            <person name="Morin E."/>
            <person name="Murat C."/>
            <person name="Riley R."/>
            <person name="Ohm R."/>
            <person name="Sun H."/>
            <person name="Tunlid A."/>
            <person name="Henrissat B."/>
            <person name="Grigoriev I.V."/>
            <person name="Hibbett D.S."/>
            <person name="Martin F."/>
        </authorList>
    </citation>
    <scope>NUCLEOTIDE SEQUENCE [LARGE SCALE GENOMIC DNA]</scope>
    <source>
        <strain evidence="2">441</strain>
    </source>
</reference>
<gene>
    <name evidence="1" type="ORF">PISMIDRAFT_409828</name>
</gene>
<proteinExistence type="predicted"/>
<dbReference type="HOGENOM" id="CLU_2211015_0_0_1"/>
<dbReference type="Proteomes" id="UP000054018">
    <property type="component" value="Unassembled WGS sequence"/>
</dbReference>
<accession>A0A0C9Z5Q0</accession>
<keyword evidence="2" id="KW-1185">Reference proteome</keyword>
<organism evidence="1 2">
    <name type="scientific">Pisolithus microcarpus 441</name>
    <dbReference type="NCBI Taxonomy" id="765257"/>
    <lineage>
        <taxon>Eukaryota</taxon>
        <taxon>Fungi</taxon>
        <taxon>Dikarya</taxon>
        <taxon>Basidiomycota</taxon>
        <taxon>Agaricomycotina</taxon>
        <taxon>Agaricomycetes</taxon>
        <taxon>Agaricomycetidae</taxon>
        <taxon>Boletales</taxon>
        <taxon>Sclerodermatineae</taxon>
        <taxon>Pisolithaceae</taxon>
        <taxon>Pisolithus</taxon>
    </lineage>
</organism>